<dbReference type="NCBIfam" id="TIGR01764">
    <property type="entry name" value="excise"/>
    <property type="match status" value="1"/>
</dbReference>
<dbReference type="InterPro" id="IPR041657">
    <property type="entry name" value="HTH_17"/>
</dbReference>
<comment type="caution">
    <text evidence="2">The sequence shown here is derived from an EMBL/GenBank/DDBJ whole genome shotgun (WGS) entry which is preliminary data.</text>
</comment>
<proteinExistence type="predicted"/>
<protein>
    <recommendedName>
        <fullName evidence="1">Helix-turn-helix domain-containing protein</fullName>
    </recommendedName>
</protein>
<dbReference type="InterPro" id="IPR009061">
    <property type="entry name" value="DNA-bd_dom_put_sf"/>
</dbReference>
<dbReference type="SUPFAM" id="SSF46955">
    <property type="entry name" value="Putative DNA-binding domain"/>
    <property type="match status" value="1"/>
</dbReference>
<keyword evidence="3" id="KW-1185">Reference proteome</keyword>
<organism evidence="2 3">
    <name type="scientific">Paractinoplanes deccanensis</name>
    <dbReference type="NCBI Taxonomy" id="113561"/>
    <lineage>
        <taxon>Bacteria</taxon>
        <taxon>Bacillati</taxon>
        <taxon>Actinomycetota</taxon>
        <taxon>Actinomycetes</taxon>
        <taxon>Micromonosporales</taxon>
        <taxon>Micromonosporaceae</taxon>
        <taxon>Paractinoplanes</taxon>
    </lineage>
</organism>
<dbReference type="Pfam" id="PF12728">
    <property type="entry name" value="HTH_17"/>
    <property type="match status" value="1"/>
</dbReference>
<gene>
    <name evidence="2" type="ORF">Ade02nite_00980</name>
</gene>
<accession>A0ABQ3XUN6</accession>
<dbReference type="Proteomes" id="UP000609879">
    <property type="component" value="Unassembled WGS sequence"/>
</dbReference>
<evidence type="ECO:0000259" key="1">
    <source>
        <dbReference type="Pfam" id="PF12728"/>
    </source>
</evidence>
<evidence type="ECO:0000313" key="3">
    <source>
        <dbReference type="Proteomes" id="UP000609879"/>
    </source>
</evidence>
<evidence type="ECO:0000313" key="2">
    <source>
        <dbReference type="EMBL" id="GID71457.1"/>
    </source>
</evidence>
<reference evidence="2 3" key="1">
    <citation type="submission" date="2021-01" db="EMBL/GenBank/DDBJ databases">
        <title>Whole genome shotgun sequence of Actinoplanes deccanensis NBRC 13994.</title>
        <authorList>
            <person name="Komaki H."/>
            <person name="Tamura T."/>
        </authorList>
    </citation>
    <scope>NUCLEOTIDE SEQUENCE [LARGE SCALE GENOMIC DNA]</scope>
    <source>
        <strain evidence="2 3">NBRC 13994</strain>
    </source>
</reference>
<dbReference type="EMBL" id="BOMI01000002">
    <property type="protein sequence ID" value="GID71457.1"/>
    <property type="molecule type" value="Genomic_DNA"/>
</dbReference>
<dbReference type="RefSeq" id="WP_203759382.1">
    <property type="nucleotide sequence ID" value="NZ_BAAABO010000004.1"/>
</dbReference>
<sequence>MSTDLLTVGQVMARLQVSRHTVYQLIRTRRLRSVQIGRCRRIPATALTAYLRQIGVDGGDRHGR</sequence>
<dbReference type="InterPro" id="IPR010093">
    <property type="entry name" value="SinI_DNA-bd"/>
</dbReference>
<feature type="domain" description="Helix-turn-helix" evidence="1">
    <location>
        <begin position="5"/>
        <end position="53"/>
    </location>
</feature>
<name>A0ABQ3XUN6_9ACTN</name>